<accession>A0AAW0DX00</accession>
<sequence length="269" mass="29356">MLLRQPLRCFPSFTARLLTPRLSPLALSVYPKLRRSESTVANSNTSSPHVTITPDQIVYRGPLTPTFKRIKAFSIGSLSLCITMAPVIFAVESNLPWSARAFLVGTAVGTSSASTLVIAWASRSYVTAMRVKTSPTDGEVQSTELTTLTMFLRPRITRVYDPLFLVPVDPPSSFAKLELPELVLLPPHLRDTLPAPGTEETVAETTDAQNRVLGRWIVRWGENGEGSCYAQGTVIRQFNVHMELLPQVTLTTETAVEEASAGPTISSTA</sequence>
<dbReference type="AlphaFoldDB" id="A0AAW0DX00"/>
<dbReference type="EMBL" id="JAWWNJ010000004">
    <property type="protein sequence ID" value="KAK7057594.1"/>
    <property type="molecule type" value="Genomic_DNA"/>
</dbReference>
<dbReference type="InterPro" id="IPR009724">
    <property type="entry name" value="TMEM70"/>
</dbReference>
<keyword evidence="1" id="KW-0472">Membrane</keyword>
<dbReference type="PANTHER" id="PTHR13281">
    <property type="entry name" value="TRANSMEMBRANE PROTEIN 70, MITOCHONDRIAL"/>
    <property type="match status" value="1"/>
</dbReference>
<name>A0AAW0DX00_9AGAR</name>
<organism evidence="2 3">
    <name type="scientific">Favolaschia claudopus</name>
    <dbReference type="NCBI Taxonomy" id="2862362"/>
    <lineage>
        <taxon>Eukaryota</taxon>
        <taxon>Fungi</taxon>
        <taxon>Dikarya</taxon>
        <taxon>Basidiomycota</taxon>
        <taxon>Agaricomycotina</taxon>
        <taxon>Agaricomycetes</taxon>
        <taxon>Agaricomycetidae</taxon>
        <taxon>Agaricales</taxon>
        <taxon>Marasmiineae</taxon>
        <taxon>Mycenaceae</taxon>
        <taxon>Favolaschia</taxon>
    </lineage>
</organism>
<dbReference type="GO" id="GO:0031966">
    <property type="term" value="C:mitochondrial membrane"/>
    <property type="evidence" value="ECO:0007669"/>
    <property type="project" value="TreeGrafter"/>
</dbReference>
<gene>
    <name evidence="2" type="ORF">R3P38DRAFT_3304062</name>
</gene>
<keyword evidence="1" id="KW-0812">Transmembrane</keyword>
<comment type="caution">
    <text evidence="2">The sequence shown here is derived from an EMBL/GenBank/DDBJ whole genome shotgun (WGS) entry which is preliminary data.</text>
</comment>
<dbReference type="Proteomes" id="UP001362999">
    <property type="component" value="Unassembled WGS sequence"/>
</dbReference>
<dbReference type="PANTHER" id="PTHR13281:SF0">
    <property type="entry name" value="TRANSMEMBRANE PROTEIN 70, MITOCHONDRIAL"/>
    <property type="match status" value="1"/>
</dbReference>
<feature type="transmembrane region" description="Helical" evidence="1">
    <location>
        <begin position="70"/>
        <end position="91"/>
    </location>
</feature>
<dbReference type="GO" id="GO:0033615">
    <property type="term" value="P:mitochondrial proton-transporting ATP synthase complex assembly"/>
    <property type="evidence" value="ECO:0007669"/>
    <property type="project" value="TreeGrafter"/>
</dbReference>
<dbReference type="InterPro" id="IPR045325">
    <property type="entry name" value="TMEM70/TMEM186/TMEM223"/>
</dbReference>
<feature type="transmembrane region" description="Helical" evidence="1">
    <location>
        <begin position="97"/>
        <end position="121"/>
    </location>
</feature>
<reference evidence="2 3" key="1">
    <citation type="journal article" date="2024" name="J Genomics">
        <title>Draft genome sequencing and assembly of Favolaschia claudopus CIRM-BRFM 2984 isolated from oak limbs.</title>
        <authorList>
            <person name="Navarro D."/>
            <person name="Drula E."/>
            <person name="Chaduli D."/>
            <person name="Cazenave R."/>
            <person name="Ahrendt S."/>
            <person name="Wang J."/>
            <person name="Lipzen A."/>
            <person name="Daum C."/>
            <person name="Barry K."/>
            <person name="Grigoriev I.V."/>
            <person name="Favel A."/>
            <person name="Rosso M.N."/>
            <person name="Martin F."/>
        </authorList>
    </citation>
    <scope>NUCLEOTIDE SEQUENCE [LARGE SCALE GENOMIC DNA]</scope>
    <source>
        <strain evidence="2 3">CIRM-BRFM 2984</strain>
    </source>
</reference>
<dbReference type="Pfam" id="PF06979">
    <property type="entry name" value="TMEM70"/>
    <property type="match status" value="1"/>
</dbReference>
<evidence type="ECO:0008006" key="4">
    <source>
        <dbReference type="Google" id="ProtNLM"/>
    </source>
</evidence>
<evidence type="ECO:0000313" key="3">
    <source>
        <dbReference type="Proteomes" id="UP001362999"/>
    </source>
</evidence>
<evidence type="ECO:0000313" key="2">
    <source>
        <dbReference type="EMBL" id="KAK7057594.1"/>
    </source>
</evidence>
<proteinExistence type="predicted"/>
<keyword evidence="3" id="KW-1185">Reference proteome</keyword>
<evidence type="ECO:0000256" key="1">
    <source>
        <dbReference type="SAM" id="Phobius"/>
    </source>
</evidence>
<keyword evidence="1" id="KW-1133">Transmembrane helix</keyword>
<protein>
    <recommendedName>
        <fullName evidence="4">Transmembrane protein</fullName>
    </recommendedName>
</protein>